<name>A0A4V2US71_9BACI</name>
<keyword evidence="6" id="KW-0325">Glycoprotein</keyword>
<evidence type="ECO:0000256" key="2">
    <source>
        <dbReference type="ARBA" id="ARBA00022692"/>
    </source>
</evidence>
<dbReference type="PANTHER" id="PTHR21016:SF7">
    <property type="entry name" value="TM2 DOMAIN-CONTAINING PROTEIN 3"/>
    <property type="match status" value="1"/>
</dbReference>
<dbReference type="PANTHER" id="PTHR21016">
    <property type="entry name" value="BETA-AMYLOID BINDING PROTEIN-RELATED"/>
    <property type="match status" value="1"/>
</dbReference>
<reference evidence="9 10" key="1">
    <citation type="submission" date="2019-03" db="EMBL/GenBank/DDBJ databases">
        <title>Genomic Encyclopedia of Type Strains, Phase IV (KMG-IV): sequencing the most valuable type-strain genomes for metagenomic binning, comparative biology and taxonomic classification.</title>
        <authorList>
            <person name="Goeker M."/>
        </authorList>
    </citation>
    <scope>NUCLEOTIDE SEQUENCE [LARGE SCALE GENOMIC DNA]</scope>
    <source>
        <strain evidence="9 10">DSM 23802</strain>
    </source>
</reference>
<evidence type="ECO:0000313" key="10">
    <source>
        <dbReference type="Proteomes" id="UP000295788"/>
    </source>
</evidence>
<keyword evidence="2 7" id="KW-0812">Transmembrane</keyword>
<evidence type="ECO:0000256" key="3">
    <source>
        <dbReference type="ARBA" id="ARBA00022729"/>
    </source>
</evidence>
<evidence type="ECO:0000256" key="6">
    <source>
        <dbReference type="ARBA" id="ARBA00023180"/>
    </source>
</evidence>
<organism evidence="9 10">
    <name type="scientific">Tepidibacillus fermentans</name>
    <dbReference type="NCBI Taxonomy" id="1281767"/>
    <lineage>
        <taxon>Bacteria</taxon>
        <taxon>Bacillati</taxon>
        <taxon>Bacillota</taxon>
        <taxon>Bacilli</taxon>
        <taxon>Bacillales</taxon>
        <taxon>Bacillaceae</taxon>
        <taxon>Tepidibacillus</taxon>
    </lineage>
</organism>
<evidence type="ECO:0000256" key="4">
    <source>
        <dbReference type="ARBA" id="ARBA00022989"/>
    </source>
</evidence>
<accession>A0A4V2US71</accession>
<keyword evidence="10" id="KW-1185">Reference proteome</keyword>
<keyword evidence="5 7" id="KW-0472">Membrane</keyword>
<evidence type="ECO:0000259" key="8">
    <source>
        <dbReference type="Pfam" id="PF05154"/>
    </source>
</evidence>
<dbReference type="InterPro" id="IPR050932">
    <property type="entry name" value="TM2D1-3-like"/>
</dbReference>
<feature type="domain" description="TM2" evidence="8">
    <location>
        <begin position="28"/>
        <end position="76"/>
    </location>
</feature>
<sequence length="106" mass="12149">MNIDLLSLKKDLTAEELTLVNMELERKKKSSTAMWILWLFLGGLGGHRYYLGDIGRGITMTLTLGGLGIWTLIDAFFIGKRLEHKNLELEMEIIDKVKKMRSLPQQ</sequence>
<gene>
    <name evidence="9" type="ORF">EDD72_11749</name>
</gene>
<comment type="subcellular location">
    <subcellularLocation>
        <location evidence="1">Membrane</location>
        <topology evidence="1">Multi-pass membrane protein</topology>
    </subcellularLocation>
</comment>
<evidence type="ECO:0000256" key="1">
    <source>
        <dbReference type="ARBA" id="ARBA00004141"/>
    </source>
</evidence>
<dbReference type="InterPro" id="IPR007829">
    <property type="entry name" value="TM2"/>
</dbReference>
<dbReference type="AlphaFoldDB" id="A0A4V2US71"/>
<keyword evidence="4 7" id="KW-1133">Transmembrane helix</keyword>
<evidence type="ECO:0000256" key="5">
    <source>
        <dbReference type="ARBA" id="ARBA00023136"/>
    </source>
</evidence>
<dbReference type="GO" id="GO:0016020">
    <property type="term" value="C:membrane"/>
    <property type="evidence" value="ECO:0007669"/>
    <property type="project" value="UniProtKB-SubCell"/>
</dbReference>
<feature type="transmembrane region" description="Helical" evidence="7">
    <location>
        <begin position="32"/>
        <end position="51"/>
    </location>
</feature>
<protein>
    <submittedName>
        <fullName evidence="9">TM2 domain-containing protein</fullName>
    </submittedName>
</protein>
<feature type="transmembrane region" description="Helical" evidence="7">
    <location>
        <begin position="57"/>
        <end position="78"/>
    </location>
</feature>
<dbReference type="Pfam" id="PF05154">
    <property type="entry name" value="TM2"/>
    <property type="match status" value="1"/>
</dbReference>
<proteinExistence type="predicted"/>
<keyword evidence="3" id="KW-0732">Signal</keyword>
<evidence type="ECO:0000313" key="9">
    <source>
        <dbReference type="EMBL" id="TCS80382.1"/>
    </source>
</evidence>
<evidence type="ECO:0000256" key="7">
    <source>
        <dbReference type="SAM" id="Phobius"/>
    </source>
</evidence>
<dbReference type="Proteomes" id="UP000295788">
    <property type="component" value="Unassembled WGS sequence"/>
</dbReference>
<comment type="caution">
    <text evidence="9">The sequence shown here is derived from an EMBL/GenBank/DDBJ whole genome shotgun (WGS) entry which is preliminary data.</text>
</comment>
<dbReference type="EMBL" id="SMAB01000017">
    <property type="protein sequence ID" value="TCS80382.1"/>
    <property type="molecule type" value="Genomic_DNA"/>
</dbReference>